<comment type="caution">
    <text evidence="10">The sequence shown here is derived from an EMBL/GenBank/DDBJ whole genome shotgun (WGS) entry which is preliminary data.</text>
</comment>
<keyword evidence="3" id="KW-0805">Transcription regulation</keyword>
<accession>A0AAV9ESD3</accession>
<dbReference type="Proteomes" id="UP001180020">
    <property type="component" value="Unassembled WGS sequence"/>
</dbReference>
<name>A0AAV9ESD3_ACOCL</name>
<evidence type="ECO:0000259" key="9">
    <source>
        <dbReference type="PROSITE" id="PS50217"/>
    </source>
</evidence>
<dbReference type="GO" id="GO:0003677">
    <property type="term" value="F:DNA binding"/>
    <property type="evidence" value="ECO:0007669"/>
    <property type="project" value="UniProtKB-KW"/>
</dbReference>
<dbReference type="GO" id="GO:0010218">
    <property type="term" value="P:response to far red light"/>
    <property type="evidence" value="ECO:0007669"/>
    <property type="project" value="TreeGrafter"/>
</dbReference>
<gene>
    <name evidence="10" type="primary">HYH</name>
    <name evidence="10" type="ORF">QJS10_CPA05g00059</name>
</gene>
<evidence type="ECO:0000256" key="2">
    <source>
        <dbReference type="ARBA" id="ARBA00007163"/>
    </source>
</evidence>
<dbReference type="GO" id="GO:0010099">
    <property type="term" value="P:regulation of photomorphogenesis"/>
    <property type="evidence" value="ECO:0007669"/>
    <property type="project" value="TreeGrafter"/>
</dbReference>
<feature type="coiled-coil region" evidence="7">
    <location>
        <begin position="48"/>
        <end position="93"/>
    </location>
</feature>
<dbReference type="GO" id="GO:0000981">
    <property type="term" value="F:DNA-binding transcription factor activity, RNA polymerase II-specific"/>
    <property type="evidence" value="ECO:0007669"/>
    <property type="project" value="InterPro"/>
</dbReference>
<dbReference type="Pfam" id="PF00170">
    <property type="entry name" value="bZIP_1"/>
    <property type="match status" value="1"/>
</dbReference>
<dbReference type="GO" id="GO:0045944">
    <property type="term" value="P:positive regulation of transcription by RNA polymerase II"/>
    <property type="evidence" value="ECO:0007669"/>
    <property type="project" value="InterPro"/>
</dbReference>
<evidence type="ECO:0000256" key="3">
    <source>
        <dbReference type="ARBA" id="ARBA00023015"/>
    </source>
</evidence>
<dbReference type="EMBL" id="JAUJYO010000005">
    <property type="protein sequence ID" value="KAK1315824.1"/>
    <property type="molecule type" value="Genomic_DNA"/>
</dbReference>
<feature type="region of interest" description="Disordered" evidence="8">
    <location>
        <begin position="1"/>
        <end position="32"/>
    </location>
</feature>
<dbReference type="GO" id="GO:0005634">
    <property type="term" value="C:nucleus"/>
    <property type="evidence" value="ECO:0007669"/>
    <property type="project" value="UniProtKB-SubCell"/>
</dbReference>
<reference evidence="10" key="2">
    <citation type="submission" date="2023-06" db="EMBL/GenBank/DDBJ databases">
        <authorList>
            <person name="Ma L."/>
            <person name="Liu K.-W."/>
            <person name="Li Z."/>
            <person name="Hsiao Y.-Y."/>
            <person name="Qi Y."/>
            <person name="Fu T."/>
            <person name="Tang G."/>
            <person name="Zhang D."/>
            <person name="Sun W.-H."/>
            <person name="Liu D.-K."/>
            <person name="Li Y."/>
            <person name="Chen G.-Z."/>
            <person name="Liu X.-D."/>
            <person name="Liao X.-Y."/>
            <person name="Jiang Y.-T."/>
            <person name="Yu X."/>
            <person name="Hao Y."/>
            <person name="Huang J."/>
            <person name="Zhao X.-W."/>
            <person name="Ke S."/>
            <person name="Chen Y.-Y."/>
            <person name="Wu W.-L."/>
            <person name="Hsu J.-L."/>
            <person name="Lin Y.-F."/>
            <person name="Huang M.-D."/>
            <person name="Li C.-Y."/>
            <person name="Huang L."/>
            <person name="Wang Z.-W."/>
            <person name="Zhao X."/>
            <person name="Zhong W.-Y."/>
            <person name="Peng D.-H."/>
            <person name="Ahmad S."/>
            <person name="Lan S."/>
            <person name="Zhang J.-S."/>
            <person name="Tsai W.-C."/>
            <person name="Van De Peer Y."/>
            <person name="Liu Z.-J."/>
        </authorList>
    </citation>
    <scope>NUCLEOTIDE SEQUENCE</scope>
    <source>
        <strain evidence="10">CP</strain>
        <tissue evidence="10">Leaves</tissue>
    </source>
</reference>
<comment type="subcellular location">
    <subcellularLocation>
        <location evidence="1">Nucleus</location>
    </subcellularLocation>
</comment>
<evidence type="ECO:0000313" key="11">
    <source>
        <dbReference type="Proteomes" id="UP001180020"/>
    </source>
</evidence>
<dbReference type="InterPro" id="IPR044280">
    <property type="entry name" value="Hac1/HY5"/>
</dbReference>
<dbReference type="InterPro" id="IPR004827">
    <property type="entry name" value="bZIP"/>
</dbReference>
<dbReference type="PROSITE" id="PS00036">
    <property type="entry name" value="BZIP_BASIC"/>
    <property type="match status" value="1"/>
</dbReference>
<evidence type="ECO:0000313" key="10">
    <source>
        <dbReference type="EMBL" id="KAK1315824.1"/>
    </source>
</evidence>
<evidence type="ECO:0000256" key="7">
    <source>
        <dbReference type="SAM" id="Coils"/>
    </source>
</evidence>
<dbReference type="SMART" id="SM00338">
    <property type="entry name" value="BRLZ"/>
    <property type="match status" value="1"/>
</dbReference>
<feature type="compositionally biased region" description="Polar residues" evidence="8">
    <location>
        <begin position="106"/>
        <end position="115"/>
    </location>
</feature>
<dbReference type="SUPFAM" id="SSF57959">
    <property type="entry name" value="Leucine zipper domain"/>
    <property type="match status" value="1"/>
</dbReference>
<keyword evidence="4" id="KW-0238">DNA-binding</keyword>
<evidence type="ECO:0000256" key="4">
    <source>
        <dbReference type="ARBA" id="ARBA00023125"/>
    </source>
</evidence>
<keyword evidence="5" id="KW-0804">Transcription</keyword>
<keyword evidence="7" id="KW-0175">Coiled coil</keyword>
<dbReference type="Gene3D" id="1.20.5.490">
    <property type="entry name" value="Single helix bin"/>
    <property type="match status" value="1"/>
</dbReference>
<comment type="similarity">
    <text evidence="2">Belongs to the bZIP family.</text>
</comment>
<dbReference type="PANTHER" id="PTHR46714:SF5">
    <property type="entry name" value="TRANSCRIPTION FACTOR HY5-LIKE"/>
    <property type="match status" value="1"/>
</dbReference>
<dbReference type="PROSITE" id="PS50217">
    <property type="entry name" value="BZIP"/>
    <property type="match status" value="1"/>
</dbReference>
<feature type="region of interest" description="Disordered" evidence="8">
    <location>
        <begin position="96"/>
        <end position="115"/>
    </location>
</feature>
<organism evidence="10 11">
    <name type="scientific">Acorus calamus</name>
    <name type="common">Sweet flag</name>
    <dbReference type="NCBI Taxonomy" id="4465"/>
    <lineage>
        <taxon>Eukaryota</taxon>
        <taxon>Viridiplantae</taxon>
        <taxon>Streptophyta</taxon>
        <taxon>Embryophyta</taxon>
        <taxon>Tracheophyta</taxon>
        <taxon>Spermatophyta</taxon>
        <taxon>Magnoliopsida</taxon>
        <taxon>Liliopsida</taxon>
        <taxon>Acoraceae</taxon>
        <taxon>Acorus</taxon>
    </lineage>
</organism>
<evidence type="ECO:0000256" key="5">
    <source>
        <dbReference type="ARBA" id="ARBA00023163"/>
    </source>
</evidence>
<evidence type="ECO:0000256" key="6">
    <source>
        <dbReference type="ARBA" id="ARBA00023242"/>
    </source>
</evidence>
<reference evidence="10" key="1">
    <citation type="journal article" date="2023" name="Nat. Commun.">
        <title>Diploid and tetraploid genomes of Acorus and the evolution of monocots.</title>
        <authorList>
            <person name="Ma L."/>
            <person name="Liu K.W."/>
            <person name="Li Z."/>
            <person name="Hsiao Y.Y."/>
            <person name="Qi Y."/>
            <person name="Fu T."/>
            <person name="Tang G.D."/>
            <person name="Zhang D."/>
            <person name="Sun W.H."/>
            <person name="Liu D.K."/>
            <person name="Li Y."/>
            <person name="Chen G.Z."/>
            <person name="Liu X.D."/>
            <person name="Liao X.Y."/>
            <person name="Jiang Y.T."/>
            <person name="Yu X."/>
            <person name="Hao Y."/>
            <person name="Huang J."/>
            <person name="Zhao X.W."/>
            <person name="Ke S."/>
            <person name="Chen Y.Y."/>
            <person name="Wu W.L."/>
            <person name="Hsu J.L."/>
            <person name="Lin Y.F."/>
            <person name="Huang M.D."/>
            <person name="Li C.Y."/>
            <person name="Huang L."/>
            <person name="Wang Z.W."/>
            <person name="Zhao X."/>
            <person name="Zhong W.Y."/>
            <person name="Peng D.H."/>
            <person name="Ahmad S."/>
            <person name="Lan S."/>
            <person name="Zhang J.S."/>
            <person name="Tsai W.C."/>
            <person name="Van de Peer Y."/>
            <person name="Liu Z.J."/>
        </authorList>
    </citation>
    <scope>NUCLEOTIDE SEQUENCE</scope>
    <source>
        <strain evidence="10">CP</strain>
    </source>
</reference>
<dbReference type="GO" id="GO:0010017">
    <property type="term" value="P:red or far-red light signaling pathway"/>
    <property type="evidence" value="ECO:0007669"/>
    <property type="project" value="TreeGrafter"/>
</dbReference>
<protein>
    <submittedName>
        <fullName evidence="10">Transcription factor HY5-like</fullName>
    </submittedName>
</protein>
<sequence length="115" mass="13042">MVPDVEGGSGGEIQKSGVGVAGKPRKGRNLADREYRRLKRLLRNRVSAQQARERKKVYENDLESKAKELHDKNAKLEEKISTLINENTMLRKVLMNTRPKVDESVEPQNDQSGNN</sequence>
<dbReference type="AlphaFoldDB" id="A0AAV9ESD3"/>
<proteinExistence type="inferred from homology"/>
<keyword evidence="6" id="KW-0539">Nucleus</keyword>
<feature type="domain" description="BZIP" evidence="9">
    <location>
        <begin position="34"/>
        <end position="97"/>
    </location>
</feature>
<dbReference type="GO" id="GO:0010114">
    <property type="term" value="P:response to red light"/>
    <property type="evidence" value="ECO:0007669"/>
    <property type="project" value="TreeGrafter"/>
</dbReference>
<evidence type="ECO:0000256" key="8">
    <source>
        <dbReference type="SAM" id="MobiDB-lite"/>
    </source>
</evidence>
<dbReference type="PANTHER" id="PTHR46714">
    <property type="entry name" value="TRANSCRIPTIONAL ACTIVATOR HAC1"/>
    <property type="match status" value="1"/>
</dbReference>
<dbReference type="CDD" id="cd14704">
    <property type="entry name" value="bZIP_HY5-like"/>
    <property type="match status" value="1"/>
</dbReference>
<evidence type="ECO:0000256" key="1">
    <source>
        <dbReference type="ARBA" id="ARBA00004123"/>
    </source>
</evidence>
<keyword evidence="11" id="KW-1185">Reference proteome</keyword>
<dbReference type="InterPro" id="IPR046347">
    <property type="entry name" value="bZIP_sf"/>
</dbReference>